<dbReference type="GO" id="GO:0005634">
    <property type="term" value="C:nucleus"/>
    <property type="evidence" value="ECO:0007669"/>
    <property type="project" value="UniProtKB-SubCell"/>
</dbReference>
<gene>
    <name evidence="10" type="ORF">QVE165_LOCUS5557</name>
</gene>
<keyword evidence="8" id="KW-0804">Transcription</keyword>
<dbReference type="EMBL" id="CAJNOM010000022">
    <property type="protein sequence ID" value="CAF0826644.1"/>
    <property type="molecule type" value="Genomic_DNA"/>
</dbReference>
<dbReference type="PANTHER" id="PTHR15975:SF0">
    <property type="entry name" value="CCR4-NOT TRANSCRIPTION COMPLEX SUBUNIT 11"/>
    <property type="match status" value="1"/>
</dbReference>
<evidence type="ECO:0000256" key="7">
    <source>
        <dbReference type="ARBA" id="ARBA00023158"/>
    </source>
</evidence>
<evidence type="ECO:0000256" key="5">
    <source>
        <dbReference type="ARBA" id="ARBA00022490"/>
    </source>
</evidence>
<organism evidence="10 11">
    <name type="scientific">Adineta steineri</name>
    <dbReference type="NCBI Taxonomy" id="433720"/>
    <lineage>
        <taxon>Eukaryota</taxon>
        <taxon>Metazoa</taxon>
        <taxon>Spiralia</taxon>
        <taxon>Gnathifera</taxon>
        <taxon>Rotifera</taxon>
        <taxon>Eurotatoria</taxon>
        <taxon>Bdelloidea</taxon>
        <taxon>Adinetida</taxon>
        <taxon>Adinetidae</taxon>
        <taxon>Adineta</taxon>
    </lineage>
</organism>
<comment type="subcellular location">
    <subcellularLocation>
        <location evidence="2">Cytoplasm</location>
    </subcellularLocation>
    <subcellularLocation>
        <location evidence="1">Nucleus</location>
    </subcellularLocation>
</comment>
<comment type="caution">
    <text evidence="10">The sequence shown here is derived from an EMBL/GenBank/DDBJ whole genome shotgun (WGS) entry which is preliminary data.</text>
</comment>
<keyword evidence="11" id="KW-1185">Reference proteome</keyword>
<evidence type="ECO:0000256" key="1">
    <source>
        <dbReference type="ARBA" id="ARBA00004123"/>
    </source>
</evidence>
<dbReference type="Proteomes" id="UP000663832">
    <property type="component" value="Unassembled WGS sequence"/>
</dbReference>
<evidence type="ECO:0000256" key="8">
    <source>
        <dbReference type="ARBA" id="ARBA00023163"/>
    </source>
</evidence>
<keyword evidence="5" id="KW-0963">Cytoplasm</keyword>
<evidence type="ECO:0000256" key="6">
    <source>
        <dbReference type="ARBA" id="ARBA00023015"/>
    </source>
</evidence>
<proteinExistence type="inferred from homology"/>
<dbReference type="Pfam" id="PF10155">
    <property type="entry name" value="CNOT11"/>
    <property type="match status" value="1"/>
</dbReference>
<evidence type="ECO:0000313" key="11">
    <source>
        <dbReference type="Proteomes" id="UP000663832"/>
    </source>
</evidence>
<evidence type="ECO:0000256" key="3">
    <source>
        <dbReference type="ARBA" id="ARBA00008030"/>
    </source>
</evidence>
<evidence type="ECO:0000256" key="9">
    <source>
        <dbReference type="ARBA" id="ARBA00023242"/>
    </source>
</evidence>
<dbReference type="OrthoDB" id="10265389at2759"/>
<accession>A0A813UHI6</accession>
<dbReference type="GO" id="GO:0030014">
    <property type="term" value="C:CCR4-NOT complex"/>
    <property type="evidence" value="ECO:0007669"/>
    <property type="project" value="InterPro"/>
</dbReference>
<keyword evidence="9" id="KW-0539">Nucleus</keyword>
<dbReference type="PANTHER" id="PTHR15975">
    <property type="entry name" value="CCR4-NOT TRANSCRIPTION COMPLEX SUBUNIT 11"/>
    <property type="match status" value="1"/>
</dbReference>
<dbReference type="GO" id="GO:0005737">
    <property type="term" value="C:cytoplasm"/>
    <property type="evidence" value="ECO:0007669"/>
    <property type="project" value="UniProtKB-SubCell"/>
</dbReference>
<evidence type="ECO:0000256" key="2">
    <source>
        <dbReference type="ARBA" id="ARBA00004496"/>
    </source>
</evidence>
<dbReference type="AlphaFoldDB" id="A0A813UHI6"/>
<evidence type="ECO:0000313" key="10">
    <source>
        <dbReference type="EMBL" id="CAF0826644.1"/>
    </source>
</evidence>
<sequence length="482" mass="55419">MSLSSKDINLILNFLNEETCGSSLTFEQISAQFQHNISKSDYLRVGNALVLLLQNRDLIPTPQQRLIILFLFNDMYKSEQQSIHMNPFAPVFISILQNLNGENFSTQKHFHWLISPVTQHERWFVKTLINNSSSSNNNLRDFIKKTPNQILQSGLSTINDNNNNGKEELKEKIQEHLQQLPVLVQCHLPAVIDDPEINYYGFDTLIGGPRQRSNDSRQTIERLLSNNAMEQTIRPEFLRLVPPLHECTIDELVWLSPIDYDPSLFTWDSTMCIPNTTNNEIRQLMEKAYQGVLNLQQQQKLLDEIDNDPNIVYHIGLVPSKLPILVENSPLISIQCLLKLISSNQMTEYLSSLLNMDMSLHSMEVVNRLSTSMKLPQEFLHLYISTCIKTCEETKDKYLQNRFVRLVSVFIQSLIRNKAIDIKDLFLDIQGFCINFRHIKEAGALFQLVKSFELRNNDNNDTIASSSTTTTTISTQLIANDE</sequence>
<comment type="similarity">
    <text evidence="3">Belongs to the CNOT11 family.</text>
</comment>
<keyword evidence="7" id="KW-0943">RNA-mediated gene silencing</keyword>
<dbReference type="InterPro" id="IPR019312">
    <property type="entry name" value="CNOT11"/>
</dbReference>
<reference evidence="10" key="1">
    <citation type="submission" date="2021-02" db="EMBL/GenBank/DDBJ databases">
        <authorList>
            <person name="Nowell W R."/>
        </authorList>
    </citation>
    <scope>NUCLEOTIDE SEQUENCE</scope>
</reference>
<protein>
    <recommendedName>
        <fullName evidence="4">CCR4-NOT transcription complex subunit 11</fullName>
    </recommendedName>
</protein>
<keyword evidence="6" id="KW-0805">Transcription regulation</keyword>
<dbReference type="GO" id="GO:0031047">
    <property type="term" value="P:regulatory ncRNA-mediated gene silencing"/>
    <property type="evidence" value="ECO:0007669"/>
    <property type="project" value="UniProtKB-KW"/>
</dbReference>
<evidence type="ECO:0000256" key="4">
    <source>
        <dbReference type="ARBA" id="ARBA00014872"/>
    </source>
</evidence>
<name>A0A813UHI6_9BILA</name>